<dbReference type="Proteomes" id="UP000186438">
    <property type="component" value="Unassembled WGS sequence"/>
</dbReference>
<dbReference type="CDD" id="cd00531">
    <property type="entry name" value="NTF2_like"/>
    <property type="match status" value="1"/>
</dbReference>
<dbReference type="STRING" id="53378.BRW65_00915"/>
<comment type="caution">
    <text evidence="2">The sequence shown here is derived from an EMBL/GenBank/DDBJ whole genome shotgun (WGS) entry which is preliminary data.</text>
</comment>
<dbReference type="EMBL" id="MPNT01000001">
    <property type="protein sequence ID" value="OJZ76044.1"/>
    <property type="molecule type" value="Genomic_DNA"/>
</dbReference>
<name>A0A1Q4I239_9MYCO</name>
<dbReference type="Gene3D" id="3.10.450.50">
    <property type="match status" value="1"/>
</dbReference>
<evidence type="ECO:0000313" key="2">
    <source>
        <dbReference type="EMBL" id="OJZ76044.1"/>
    </source>
</evidence>
<reference evidence="2 3" key="1">
    <citation type="submission" date="2016-11" db="EMBL/GenBank/DDBJ databases">
        <title>Genome sequences of unsequenced Mycobacteria.</title>
        <authorList>
            <person name="Greninger A.L."/>
            <person name="Fang F."/>
            <person name="Jerome K.R."/>
        </authorList>
    </citation>
    <scope>NUCLEOTIDE SEQUENCE [LARGE SCALE GENOMIC DNA]</scope>
    <source>
        <strain evidence="2 3">M11</strain>
    </source>
</reference>
<dbReference type="InterPro" id="IPR032710">
    <property type="entry name" value="NTF2-like_dom_sf"/>
</dbReference>
<dbReference type="AlphaFoldDB" id="A0A1Q4I239"/>
<dbReference type="InterPro" id="IPR037401">
    <property type="entry name" value="SnoaL-like"/>
</dbReference>
<organism evidence="2 3">
    <name type="scientific">Mycobacterium paraffinicum</name>
    <dbReference type="NCBI Taxonomy" id="53378"/>
    <lineage>
        <taxon>Bacteria</taxon>
        <taxon>Bacillati</taxon>
        <taxon>Actinomycetota</taxon>
        <taxon>Actinomycetes</taxon>
        <taxon>Mycobacteriales</taxon>
        <taxon>Mycobacteriaceae</taxon>
        <taxon>Mycobacterium</taxon>
    </lineage>
</organism>
<dbReference type="Pfam" id="PF13577">
    <property type="entry name" value="SnoaL_4"/>
    <property type="match status" value="1"/>
</dbReference>
<gene>
    <name evidence="2" type="ORF">BRW65_00915</name>
</gene>
<proteinExistence type="predicted"/>
<protein>
    <recommendedName>
        <fullName evidence="1">SnoaL-like domain-containing protein</fullName>
    </recommendedName>
</protein>
<dbReference type="OrthoDB" id="4555743at2"/>
<dbReference type="RefSeq" id="WP_073870155.1">
    <property type="nucleotide sequence ID" value="NZ_MPNT01000001.1"/>
</dbReference>
<keyword evidence="3" id="KW-1185">Reference proteome</keyword>
<evidence type="ECO:0000259" key="1">
    <source>
        <dbReference type="Pfam" id="PF13577"/>
    </source>
</evidence>
<accession>A0A1Q4I239</accession>
<feature type="domain" description="SnoaL-like" evidence="1">
    <location>
        <begin position="5"/>
        <end position="127"/>
    </location>
</feature>
<sequence length="155" mass="17207">MPPEDIADRLAIQDVLFRYAHALDDRDSQLLRTCFTEDAVCEVGATLVGIDAIIAFAEGVLSGFDVTQHLIANPRTTIHGDRAESVCDLHAQHVTRGAPGGEHYVIGGRYDDSLERTPEGWRIAHRRLRVTWSEGNPAPLTSRLREMRARPQQPG</sequence>
<dbReference type="SUPFAM" id="SSF54427">
    <property type="entry name" value="NTF2-like"/>
    <property type="match status" value="1"/>
</dbReference>
<evidence type="ECO:0000313" key="3">
    <source>
        <dbReference type="Proteomes" id="UP000186438"/>
    </source>
</evidence>